<keyword evidence="14" id="KW-1185">Reference proteome</keyword>
<dbReference type="InterPro" id="IPR006405">
    <property type="entry name" value="Nic_PRibTrfase_pncB"/>
</dbReference>
<dbReference type="InterPro" id="IPR036068">
    <property type="entry name" value="Nicotinate_pribotase-like_C"/>
</dbReference>
<keyword evidence="5 9" id="KW-0436">Ligase</keyword>
<dbReference type="Gene3D" id="3.20.140.10">
    <property type="entry name" value="nicotinate phosphoribosyltransferase"/>
    <property type="match status" value="3"/>
</dbReference>
<dbReference type="Gene3D" id="3.20.20.70">
    <property type="entry name" value="Aldolase class I"/>
    <property type="match status" value="1"/>
</dbReference>
<proteinExistence type="inferred from homology"/>
<gene>
    <name evidence="13" type="ORF">SAMN06265339_0396</name>
</gene>
<dbReference type="NCBIfam" id="NF009131">
    <property type="entry name" value="PRK12484.1"/>
    <property type="match status" value="1"/>
</dbReference>
<keyword evidence="4" id="KW-0597">Phosphoprotein</keyword>
<comment type="PTM">
    <text evidence="9">Transiently phosphorylated on a His residue during the reaction cycle. Phosphorylation strongly increases the affinity for substrates and increases the rate of nicotinate D-ribonucleotide production. Dephosphorylation regenerates the low-affinity form of the enzyme, leading to product release.</text>
</comment>
<evidence type="ECO:0000259" key="12">
    <source>
        <dbReference type="Pfam" id="PF17956"/>
    </source>
</evidence>
<comment type="catalytic activity">
    <reaction evidence="8 9">
        <text>5-phospho-alpha-D-ribose 1-diphosphate + nicotinate + ATP + H2O = nicotinate beta-D-ribonucleotide + ADP + phosphate + diphosphate</text>
        <dbReference type="Rhea" id="RHEA:36163"/>
        <dbReference type="ChEBI" id="CHEBI:15377"/>
        <dbReference type="ChEBI" id="CHEBI:30616"/>
        <dbReference type="ChEBI" id="CHEBI:32544"/>
        <dbReference type="ChEBI" id="CHEBI:33019"/>
        <dbReference type="ChEBI" id="CHEBI:43474"/>
        <dbReference type="ChEBI" id="CHEBI:57502"/>
        <dbReference type="ChEBI" id="CHEBI:58017"/>
        <dbReference type="ChEBI" id="CHEBI:456216"/>
        <dbReference type="EC" id="6.3.4.21"/>
    </reaction>
</comment>
<evidence type="ECO:0000259" key="11">
    <source>
        <dbReference type="Pfam" id="PF17767"/>
    </source>
</evidence>
<sequence length="441" mass="49756">MVSPLFTDLYQLTMMCAYLENGKKERAAFELFVRELPEKRNYLVFAGLEEVLKALEEFHFSKDDIDYLFSLKIFPDWFLDYLKEFSFSGDVYAMDEGTPFFQYEPVLRVEAPIAEAQLLETFVMNQIHISSLIASKAARVYSVAEGRVLADFSLRRTHGIDAGLKVARSCYLAGFDATSNVLAGKIYGVPVVGTVAHSFIMSFESEEEAFRAYAKVFPNNTVLLVDTYDTVEGVKKAIEVGEELLKRGFRLKGIRLDSGNVEELAKIARRLLDEAGMDYVKIIVSGGLDEYRIKEIISSGAPVDGFGVGTKVGTSADAPYIDFVYKLVEFDGQPVMKTSSGKKMYPGRKQVFRLEGYDVVSLWGEQFDGKPLLKQFMKDGRVVESLPSLNEVREYTIEQLHSLPESVLSIDRKVNYRVDISDSLNRLYKELRERLLGGSRS</sequence>
<accession>A0ABY1NCU4</accession>
<dbReference type="CDD" id="cd01570">
    <property type="entry name" value="NAPRTase_A"/>
    <property type="match status" value="1"/>
</dbReference>
<evidence type="ECO:0000256" key="5">
    <source>
        <dbReference type="ARBA" id="ARBA00022598"/>
    </source>
</evidence>
<comment type="pathway">
    <text evidence="1 9">Cofactor biosynthesis; NAD(+) biosynthesis; nicotinate D-ribonucleotide from nicotinate: step 1/1.</text>
</comment>
<evidence type="ECO:0000256" key="2">
    <source>
        <dbReference type="ARBA" id="ARBA00010897"/>
    </source>
</evidence>
<evidence type="ECO:0000256" key="6">
    <source>
        <dbReference type="ARBA" id="ARBA00022642"/>
    </source>
</evidence>
<evidence type="ECO:0000313" key="14">
    <source>
        <dbReference type="Proteomes" id="UP001157911"/>
    </source>
</evidence>
<dbReference type="GO" id="GO:0016757">
    <property type="term" value="F:glycosyltransferase activity"/>
    <property type="evidence" value="ECO:0007669"/>
    <property type="project" value="UniProtKB-KW"/>
</dbReference>
<keyword evidence="13" id="KW-0328">Glycosyltransferase</keyword>
<feature type="domain" description="Nicotinate phosphoribosyltransferase N-terminal" evidence="11">
    <location>
        <begin position="5"/>
        <end position="127"/>
    </location>
</feature>
<dbReference type="PANTHER" id="PTHR11098:SF1">
    <property type="entry name" value="NICOTINATE PHOSPHORIBOSYLTRANSFERASE"/>
    <property type="match status" value="1"/>
</dbReference>
<reference evidence="13 14" key="1">
    <citation type="submission" date="2017-05" db="EMBL/GenBank/DDBJ databases">
        <authorList>
            <person name="Varghese N."/>
            <person name="Submissions S."/>
        </authorList>
    </citation>
    <scope>NUCLEOTIDE SEQUENCE [LARGE SCALE GENOMIC DNA]</scope>
    <source>
        <strain evidence="13 14">DSM 15522</strain>
    </source>
</reference>
<evidence type="ECO:0000256" key="7">
    <source>
        <dbReference type="ARBA" id="ARBA00022679"/>
    </source>
</evidence>
<dbReference type="SUPFAM" id="SSF51690">
    <property type="entry name" value="Nicotinate/Quinolinate PRTase C-terminal domain-like"/>
    <property type="match status" value="1"/>
</dbReference>
<feature type="domain" description="Nicotinate phosphoribosyltransferase C-terminal" evidence="12">
    <location>
        <begin position="363"/>
        <end position="427"/>
    </location>
</feature>
<dbReference type="SUPFAM" id="SSF54675">
    <property type="entry name" value="Nicotinate/Quinolinate PRTase N-terminal domain-like"/>
    <property type="match status" value="1"/>
</dbReference>
<evidence type="ECO:0000256" key="4">
    <source>
        <dbReference type="ARBA" id="ARBA00022553"/>
    </source>
</evidence>
<keyword evidence="7 9" id="KW-0808">Transferase</keyword>
<dbReference type="Pfam" id="PF04095">
    <property type="entry name" value="NAPRTase"/>
    <property type="match status" value="1"/>
</dbReference>
<dbReference type="PIRSF" id="PIRSF000484">
    <property type="entry name" value="NAPRT"/>
    <property type="match status" value="1"/>
</dbReference>
<dbReference type="PANTHER" id="PTHR11098">
    <property type="entry name" value="NICOTINATE PHOSPHORIBOSYLTRANSFERASE"/>
    <property type="match status" value="1"/>
</dbReference>
<dbReference type="Pfam" id="PF17956">
    <property type="entry name" value="NAPRTase_C"/>
    <property type="match status" value="1"/>
</dbReference>
<comment type="function">
    <text evidence="9">Catalyzes the first step in the biosynthesis of NAD from nicotinic acid, the ATP-dependent synthesis of beta-nicotinate D-ribonucleotide from nicotinate and 5-phospho-D-ribose 1-phosphate.</text>
</comment>
<protein>
    <recommendedName>
        <fullName evidence="3 9">Nicotinate phosphoribosyltransferase</fullName>
        <ecNumber evidence="3 9">6.3.4.21</ecNumber>
    </recommendedName>
</protein>
<evidence type="ECO:0000256" key="1">
    <source>
        <dbReference type="ARBA" id="ARBA00004952"/>
    </source>
</evidence>
<dbReference type="Pfam" id="PF17767">
    <property type="entry name" value="NAPRTase_N"/>
    <property type="match status" value="1"/>
</dbReference>
<evidence type="ECO:0000256" key="3">
    <source>
        <dbReference type="ARBA" id="ARBA00013236"/>
    </source>
</evidence>
<evidence type="ECO:0000256" key="8">
    <source>
        <dbReference type="ARBA" id="ARBA00048668"/>
    </source>
</evidence>
<comment type="similarity">
    <text evidence="2 9">Belongs to the NAPRTase family.</text>
</comment>
<feature type="domain" description="Nicotinate/nicotinamide phosphoribosyltransferase" evidence="10">
    <location>
        <begin position="149"/>
        <end position="340"/>
    </location>
</feature>
<dbReference type="InterPro" id="IPR041525">
    <property type="entry name" value="N/Namide_PRibTrfase"/>
</dbReference>
<organism evidence="13 14">
    <name type="scientific">Desulfurobacterium pacificum</name>
    <dbReference type="NCBI Taxonomy" id="240166"/>
    <lineage>
        <taxon>Bacteria</taxon>
        <taxon>Pseudomonadati</taxon>
        <taxon>Aquificota</taxon>
        <taxon>Aquificia</taxon>
        <taxon>Desulfurobacteriales</taxon>
        <taxon>Desulfurobacteriaceae</taxon>
        <taxon>Desulfurobacterium</taxon>
    </lineage>
</organism>
<keyword evidence="6 9" id="KW-0662">Pyridine nucleotide biosynthesis</keyword>
<dbReference type="Proteomes" id="UP001157911">
    <property type="component" value="Unassembled WGS sequence"/>
</dbReference>
<dbReference type="NCBIfam" id="NF006696">
    <property type="entry name" value="PRK09243.1-3"/>
    <property type="match status" value="1"/>
</dbReference>
<dbReference type="InterPro" id="IPR041619">
    <property type="entry name" value="NAPRTase_C"/>
</dbReference>
<name>A0ABY1NCU4_9BACT</name>
<dbReference type="EC" id="6.3.4.21" evidence="3 9"/>
<dbReference type="NCBIfam" id="TIGR01513">
    <property type="entry name" value="NAPRTase_put"/>
    <property type="match status" value="1"/>
</dbReference>
<evidence type="ECO:0000256" key="9">
    <source>
        <dbReference type="RuleBase" id="RU365100"/>
    </source>
</evidence>
<dbReference type="EMBL" id="FXUB01000001">
    <property type="protein sequence ID" value="SMP06650.1"/>
    <property type="molecule type" value="Genomic_DNA"/>
</dbReference>
<dbReference type="InterPro" id="IPR013785">
    <property type="entry name" value="Aldolase_TIM"/>
</dbReference>
<dbReference type="InterPro" id="IPR040727">
    <property type="entry name" value="NAPRTase_N"/>
</dbReference>
<evidence type="ECO:0000259" key="10">
    <source>
        <dbReference type="Pfam" id="PF04095"/>
    </source>
</evidence>
<dbReference type="InterPro" id="IPR007229">
    <property type="entry name" value="Nic_PRibTrfase-Fam"/>
</dbReference>
<comment type="caution">
    <text evidence="13">The sequence shown here is derived from an EMBL/GenBank/DDBJ whole genome shotgun (WGS) entry which is preliminary data.</text>
</comment>
<dbReference type="RefSeq" id="WP_283399902.1">
    <property type="nucleotide sequence ID" value="NZ_FXUB01000001.1"/>
</dbReference>
<evidence type="ECO:0000313" key="13">
    <source>
        <dbReference type="EMBL" id="SMP06650.1"/>
    </source>
</evidence>